<comment type="caution">
    <text evidence="2">The sequence shown here is derived from an EMBL/GenBank/DDBJ whole genome shotgun (WGS) entry which is preliminary data.</text>
</comment>
<evidence type="ECO:0000256" key="1">
    <source>
        <dbReference type="SAM" id="Phobius"/>
    </source>
</evidence>
<organism evidence="2">
    <name type="scientific">bioreactor metagenome</name>
    <dbReference type="NCBI Taxonomy" id="1076179"/>
    <lineage>
        <taxon>unclassified sequences</taxon>
        <taxon>metagenomes</taxon>
        <taxon>ecological metagenomes</taxon>
    </lineage>
</organism>
<name>A0A645BHR7_9ZZZZ</name>
<keyword evidence="1" id="KW-0812">Transmembrane</keyword>
<dbReference type="EMBL" id="VSSQ01020106">
    <property type="protein sequence ID" value="MPM64716.1"/>
    <property type="molecule type" value="Genomic_DNA"/>
</dbReference>
<keyword evidence="1" id="KW-1133">Transmembrane helix</keyword>
<proteinExistence type="predicted"/>
<gene>
    <name evidence="2" type="ORF">SDC9_111604</name>
</gene>
<sequence>MRIKTSQLFFFIRRLNNIFIIYLQIVSFGKILIVMKNIYTVLFISLAIYCRVTAQTPTVQDCLGAIPVSQQIYYQDSSFTGTGNYPDEISSAGCPASCLLTGEMNDVWYIFTVQTTGNLCFNIIPNSSSDDYDWAVFNLTTATCADIYSDTSLMVSCSFSANSGTTGANGLDSITCAAASAGPNNANIPVSAGETYVLNISNYSATQSGYTLDFSCTDSTIISGLHQAKNQAKNISLFPNPVKETATISFMADADKNYSFQVFDITVKPVLEQDIGRIPAVGKSEFSFSVFTLKSGSYFLVLYADNEIAGRTRMMVIK</sequence>
<protein>
    <submittedName>
        <fullName evidence="2">Uncharacterized protein</fullName>
    </submittedName>
</protein>
<evidence type="ECO:0000313" key="2">
    <source>
        <dbReference type="EMBL" id="MPM64716.1"/>
    </source>
</evidence>
<feature type="transmembrane region" description="Helical" evidence="1">
    <location>
        <begin position="21"/>
        <end position="49"/>
    </location>
</feature>
<dbReference type="AlphaFoldDB" id="A0A645BHR7"/>
<reference evidence="2" key="1">
    <citation type="submission" date="2019-08" db="EMBL/GenBank/DDBJ databases">
        <authorList>
            <person name="Kucharzyk K."/>
            <person name="Murdoch R.W."/>
            <person name="Higgins S."/>
            <person name="Loffler F."/>
        </authorList>
    </citation>
    <scope>NUCLEOTIDE SEQUENCE</scope>
</reference>
<accession>A0A645BHR7</accession>
<keyword evidence="1" id="KW-0472">Membrane</keyword>